<dbReference type="Proteomes" id="UP000295075">
    <property type="component" value="Unassembled WGS sequence"/>
</dbReference>
<reference evidence="1 2" key="1">
    <citation type="submission" date="2019-03" db="EMBL/GenBank/DDBJ databases">
        <title>Draft genome sequences of novel Actinobacteria.</title>
        <authorList>
            <person name="Sahin N."/>
            <person name="Ay H."/>
            <person name="Saygin H."/>
        </authorList>
    </citation>
    <scope>NUCLEOTIDE SEQUENCE [LARGE SCALE GENOMIC DNA]</scope>
    <source>
        <strain evidence="1 2">JCM 30547</strain>
    </source>
</reference>
<organism evidence="1 2">
    <name type="scientific">Kribbella albertanoniae</name>
    <dbReference type="NCBI Taxonomy" id="1266829"/>
    <lineage>
        <taxon>Bacteria</taxon>
        <taxon>Bacillati</taxon>
        <taxon>Actinomycetota</taxon>
        <taxon>Actinomycetes</taxon>
        <taxon>Propionibacteriales</taxon>
        <taxon>Kribbellaceae</taxon>
        <taxon>Kribbella</taxon>
    </lineage>
</organism>
<evidence type="ECO:0000313" key="2">
    <source>
        <dbReference type="Proteomes" id="UP000295075"/>
    </source>
</evidence>
<dbReference type="OrthoDB" id="4518481at2"/>
<accession>A0A4R4Q3R2</accession>
<keyword evidence="2" id="KW-1185">Reference proteome</keyword>
<proteinExistence type="predicted"/>
<dbReference type="EMBL" id="SMKA01000055">
    <property type="protein sequence ID" value="TDC29731.1"/>
    <property type="molecule type" value="Genomic_DNA"/>
</dbReference>
<evidence type="ECO:0000313" key="1">
    <source>
        <dbReference type="EMBL" id="TDC29731.1"/>
    </source>
</evidence>
<comment type="caution">
    <text evidence="1">The sequence shown here is derived from an EMBL/GenBank/DDBJ whole genome shotgun (WGS) entry which is preliminary data.</text>
</comment>
<gene>
    <name evidence="1" type="ORF">E1261_15040</name>
</gene>
<protein>
    <recommendedName>
        <fullName evidence="3">XRE family transcriptional regulator</fullName>
    </recommendedName>
</protein>
<name>A0A4R4Q3R2_9ACTN</name>
<dbReference type="RefSeq" id="WP_132407013.1">
    <property type="nucleotide sequence ID" value="NZ_SMKA01000055.1"/>
</dbReference>
<dbReference type="AlphaFoldDB" id="A0A4R4Q3R2"/>
<evidence type="ECO:0008006" key="3">
    <source>
        <dbReference type="Google" id="ProtNLM"/>
    </source>
</evidence>
<sequence>MATAQYRTLLEQIVHEGPWTVEETCRAYEVRAQQMHESATLSPRQLARWMRGDVGQARPVAQRVAEAFWGHRFEVLLGSPHELSEFERHSGTAAPGPSVDVESLEAAAVMAAHESFEHAARIAGTVDSDDISLLQESVLELARGYQTKPPLQLLTEARHIRNVAYLLLDKTRRPAQTSELYQVAGQACGLLSVVAFDLARWDAAEEQARSARTYAELIGDADLETWSRGTQALIANWRRQSRRAIDLIASSVDDAPAGVSTARLRAIEARAWAELGRPDQVKESLRLADVEMEQARYNELYGASGGEFGWGPSRHAACAGTALLTVGQGETAVTRISDAISLVPEDPLGGLAPARAQVDLAAAELVAGRFDASVDALDSVWTIPASHRRRGITGRMDQLAHRLVGRDWRDSPQAVELRDQIEVFNAEAAFRLALPSA</sequence>